<dbReference type="AlphaFoldDB" id="A0AAU8H7F5"/>
<name>A0AAU8H7F5_9ACTN</name>
<accession>A0AAU8H7F5</accession>
<keyword evidence="2" id="KW-0472">Membrane</keyword>
<keyword evidence="2" id="KW-0812">Transmembrane</keyword>
<feature type="region of interest" description="Disordered" evidence="1">
    <location>
        <begin position="78"/>
        <end position="102"/>
    </location>
</feature>
<gene>
    <name evidence="4" type="ORF">ABUL08_16945</name>
    <name evidence="3" type="ORF">VK199_16880</name>
</gene>
<protein>
    <submittedName>
        <fullName evidence="4">Uncharacterized protein</fullName>
    </submittedName>
</protein>
<feature type="compositionally biased region" description="Low complexity" evidence="1">
    <location>
        <begin position="90"/>
        <end position="102"/>
    </location>
</feature>
<reference evidence="3" key="1">
    <citation type="submission" date="2024-01" db="EMBL/GenBank/DDBJ databases">
        <title>The genome sequence of Micromonospora mangrovi CCTCC AA 2012012.</title>
        <authorList>
            <person name="Gao J."/>
        </authorList>
    </citation>
    <scope>NUCLEOTIDE SEQUENCE</scope>
    <source>
        <strain evidence="3">CCTCC AA 2012012</strain>
    </source>
</reference>
<dbReference type="RefSeq" id="WP_350930880.1">
    <property type="nucleotide sequence ID" value="NZ_CP157762.1"/>
</dbReference>
<evidence type="ECO:0000313" key="4">
    <source>
        <dbReference type="EMBL" id="XCH72037.1"/>
    </source>
</evidence>
<evidence type="ECO:0000256" key="2">
    <source>
        <dbReference type="SAM" id="Phobius"/>
    </source>
</evidence>
<evidence type="ECO:0000313" key="3">
    <source>
        <dbReference type="EMBL" id="XBP91339.1"/>
    </source>
</evidence>
<sequence length="102" mass="10526">MEQAVIAALLLVGLIIGCGVGAAYARARRGWTDYRTARKTVPGARRTAWLAIRAVVTKLGVIALLLFGAAAYAAAGDDHERAGPAPTPTPTVTATPATRSGR</sequence>
<proteinExistence type="predicted"/>
<dbReference type="EMBL" id="CP159342">
    <property type="protein sequence ID" value="XCH72037.1"/>
    <property type="molecule type" value="Genomic_DNA"/>
</dbReference>
<keyword evidence="2" id="KW-1133">Transmembrane helix</keyword>
<organism evidence="4">
    <name type="scientific">Micromonospora sp. CCTCC AA 2012012</name>
    <dbReference type="NCBI Taxonomy" id="3111921"/>
    <lineage>
        <taxon>Bacteria</taxon>
        <taxon>Bacillati</taxon>
        <taxon>Actinomycetota</taxon>
        <taxon>Actinomycetes</taxon>
        <taxon>Micromonosporales</taxon>
        <taxon>Micromonosporaceae</taxon>
        <taxon>Micromonospora</taxon>
    </lineage>
</organism>
<feature type="transmembrane region" description="Helical" evidence="2">
    <location>
        <begin position="6"/>
        <end position="27"/>
    </location>
</feature>
<reference evidence="4" key="2">
    <citation type="submission" date="2024-06" db="EMBL/GenBank/DDBJ databases">
        <title>Micromonospora mangrovi CCTCC AA 2012012 genome sequences.</title>
        <authorList>
            <person name="Gao J."/>
        </authorList>
    </citation>
    <scope>NUCLEOTIDE SEQUENCE</scope>
    <source>
        <strain evidence="4">CCTCC AA 2012012</strain>
    </source>
</reference>
<feature type="transmembrane region" description="Helical" evidence="2">
    <location>
        <begin position="48"/>
        <end position="74"/>
    </location>
</feature>
<dbReference type="EMBL" id="CP157762">
    <property type="protein sequence ID" value="XBP91339.1"/>
    <property type="molecule type" value="Genomic_DNA"/>
</dbReference>
<evidence type="ECO:0000256" key="1">
    <source>
        <dbReference type="SAM" id="MobiDB-lite"/>
    </source>
</evidence>